<dbReference type="Gene3D" id="1.10.533.10">
    <property type="entry name" value="Death Domain, Fas"/>
    <property type="match status" value="1"/>
</dbReference>
<gene>
    <name evidence="2" type="ORF">EXN66_Car003620</name>
</gene>
<name>A0A6G1PD50_CHAAH</name>
<sequence length="137" mass="14896">MQVPELLLTSLEDLLEADFEKFKFYLAMNVFDGYKPIPTSFLEKATRLDTVKKMTKSYPEEWAVNITVEILKKVPNLDAAEKLQKAYAATKGLTVAAASTPAFTAPPTMSAQEGGVVIAPMISGSSCGSLNINFNSQ</sequence>
<dbReference type="EMBL" id="CM015714">
    <property type="protein sequence ID" value="KAF3687948.1"/>
    <property type="molecule type" value="Genomic_DNA"/>
</dbReference>
<dbReference type="SMART" id="SM01289">
    <property type="entry name" value="PYRIN"/>
    <property type="match status" value="1"/>
</dbReference>
<proteinExistence type="predicted"/>
<accession>A0A6G1PD50</accession>
<organism evidence="2 3">
    <name type="scientific">Channa argus</name>
    <name type="common">Northern snakehead</name>
    <name type="synonym">Ophicephalus argus</name>
    <dbReference type="NCBI Taxonomy" id="215402"/>
    <lineage>
        <taxon>Eukaryota</taxon>
        <taxon>Metazoa</taxon>
        <taxon>Chordata</taxon>
        <taxon>Craniata</taxon>
        <taxon>Vertebrata</taxon>
        <taxon>Euteleostomi</taxon>
        <taxon>Actinopterygii</taxon>
        <taxon>Neopterygii</taxon>
        <taxon>Teleostei</taxon>
        <taxon>Neoteleostei</taxon>
        <taxon>Acanthomorphata</taxon>
        <taxon>Anabantaria</taxon>
        <taxon>Anabantiformes</taxon>
        <taxon>Channoidei</taxon>
        <taxon>Channidae</taxon>
        <taxon>Channa</taxon>
    </lineage>
</organism>
<dbReference type="PROSITE" id="PS50824">
    <property type="entry name" value="DAPIN"/>
    <property type="match status" value="1"/>
</dbReference>
<dbReference type="SUPFAM" id="SSF47986">
    <property type="entry name" value="DEATH domain"/>
    <property type="match status" value="1"/>
</dbReference>
<reference evidence="3" key="2">
    <citation type="submission" date="2019-02" db="EMBL/GenBank/DDBJ databases">
        <title>Opniocepnalus argus Var Kimnra genome.</title>
        <authorList>
            <person name="Zhou C."/>
            <person name="Xiao S."/>
        </authorList>
    </citation>
    <scope>NUCLEOTIDE SEQUENCE [LARGE SCALE GENOMIC DNA]</scope>
</reference>
<dbReference type="InterPro" id="IPR004020">
    <property type="entry name" value="DAPIN"/>
</dbReference>
<protein>
    <submittedName>
        <fullName evidence="2">Pyrin Marenostrin</fullName>
    </submittedName>
</protein>
<evidence type="ECO:0000313" key="3">
    <source>
        <dbReference type="Proteomes" id="UP000503349"/>
    </source>
</evidence>
<dbReference type="Proteomes" id="UP000503349">
    <property type="component" value="Chromosome 3"/>
</dbReference>
<reference evidence="2 3" key="1">
    <citation type="submission" date="2019-02" db="EMBL/GenBank/DDBJ databases">
        <title>Opniocepnalus argus genome.</title>
        <authorList>
            <person name="Zhou C."/>
            <person name="Xiao S."/>
        </authorList>
    </citation>
    <scope>NUCLEOTIDE SEQUENCE [LARGE SCALE GENOMIC DNA]</scope>
    <source>
        <strain evidence="2">OARG1902GOOAL</strain>
        <tissue evidence="2">Muscle</tissue>
    </source>
</reference>
<dbReference type="InterPro" id="IPR011029">
    <property type="entry name" value="DEATH-like_dom_sf"/>
</dbReference>
<dbReference type="AlphaFoldDB" id="A0A6G1PD50"/>
<feature type="domain" description="Pyrin" evidence="1">
    <location>
        <begin position="1"/>
        <end position="89"/>
    </location>
</feature>
<dbReference type="CDD" id="cd08321">
    <property type="entry name" value="Pyrin_ASC-like"/>
    <property type="match status" value="1"/>
</dbReference>
<keyword evidence="3" id="KW-1185">Reference proteome</keyword>
<evidence type="ECO:0000313" key="2">
    <source>
        <dbReference type="EMBL" id="KAF3687948.1"/>
    </source>
</evidence>
<dbReference type="Pfam" id="PF02758">
    <property type="entry name" value="PYRIN"/>
    <property type="match status" value="1"/>
</dbReference>
<evidence type="ECO:0000259" key="1">
    <source>
        <dbReference type="PROSITE" id="PS50824"/>
    </source>
</evidence>